<evidence type="ECO:0000256" key="10">
    <source>
        <dbReference type="ARBA" id="ARBA00023180"/>
    </source>
</evidence>
<dbReference type="Gene3D" id="3.40.50.11130">
    <property type="entry name" value="Glycoprotein VP7, domain 1"/>
    <property type="match status" value="1"/>
</dbReference>
<organism evidence="15">
    <name type="scientific">Rotavirus D</name>
    <dbReference type="NCBI Taxonomy" id="335100"/>
    <lineage>
        <taxon>Viruses</taxon>
        <taxon>Riboviria</taxon>
        <taxon>Orthornavirae</taxon>
        <taxon>Duplornaviricota</taxon>
        <taxon>Resentoviricetes</taxon>
        <taxon>Reovirales</taxon>
        <taxon>Sedoreoviridae</taxon>
        <taxon>Rotavirus</taxon>
        <taxon>Rotavirus deltagastroenteritidis</taxon>
    </lineage>
</organism>
<evidence type="ECO:0000256" key="12">
    <source>
        <dbReference type="HAMAP-Rule" id="MF_04130"/>
    </source>
</evidence>
<keyword evidence="3 12" id="KW-1146">T=13 icosahedral capsid protein</keyword>
<evidence type="ECO:0000256" key="9">
    <source>
        <dbReference type="ARBA" id="ARBA00023157"/>
    </source>
</evidence>
<evidence type="ECO:0000256" key="8">
    <source>
        <dbReference type="ARBA" id="ARBA00022844"/>
    </source>
</evidence>
<evidence type="ECO:0000256" key="6">
    <source>
        <dbReference type="ARBA" id="ARBA00022770"/>
    </source>
</evidence>
<keyword evidence="2 12" id="KW-0945">Host-virus interaction</keyword>
<keyword evidence="14" id="KW-1133">Transmembrane helix</keyword>
<dbReference type="EMBL" id="MH453847">
    <property type="protein sequence ID" value="AXF38710.1"/>
    <property type="molecule type" value="Genomic_RNA"/>
</dbReference>
<gene>
    <name evidence="15" type="primary">VP7</name>
</gene>
<keyword evidence="14" id="KW-0472">Membrane</keyword>
<evidence type="ECO:0000256" key="3">
    <source>
        <dbReference type="ARBA" id="ARBA00022708"/>
    </source>
</evidence>
<keyword evidence="5" id="KW-0732">Signal</keyword>
<proteinExistence type="inferred from homology"/>
<keyword evidence="1 12" id="KW-0167">Capsid protein</keyword>
<comment type="subunit">
    <text evidence="12">Homotrimer; disulfide-linked. 2 Ca(2+) ions bound at each subunit interface in the trimer hold the trimer together. Interacts with the intermediate capsid protein VP6. Interacts with the outer capsid protein VP5*.</text>
</comment>
<dbReference type="HAMAP" id="MF_04130">
    <property type="entry name" value="Rota_VP7"/>
    <property type="match status" value="1"/>
</dbReference>
<protein>
    <recommendedName>
        <fullName evidence="12 13">Outer capsid glycoprotein VP7</fullName>
    </recommendedName>
</protein>
<feature type="transmembrane region" description="Helical" evidence="14">
    <location>
        <begin position="6"/>
        <end position="29"/>
    </location>
</feature>
<name>A0A3G1RPM1_9REOV</name>
<reference evidence="15" key="1">
    <citation type="journal article" date="2018" name="Mol. Ecol.">
        <title>Virus-virus interactions and host ecology are associated with RNA virome structure in wild birds.</title>
        <authorList>
            <person name="Wille M."/>
            <person name="Eden J.S."/>
            <person name="Shi M."/>
            <person name="Klaassen M."/>
            <person name="Hurt A.C."/>
            <person name="Holmes E.C."/>
        </authorList>
    </citation>
    <scope>NUCLEOTIDE SEQUENCE</scope>
    <source>
        <strain evidence="15">MW06</strain>
    </source>
</reference>
<keyword evidence="4 12" id="KW-0479">Metal-binding</keyword>
<comment type="similarity">
    <text evidence="12 13">Belongs to the rotavirus VP7 family.</text>
</comment>
<dbReference type="GO" id="GO:0039621">
    <property type="term" value="C:T=13 icosahedral viral capsid"/>
    <property type="evidence" value="ECO:0007669"/>
    <property type="project" value="UniProtKB-UniRule"/>
</dbReference>
<comment type="subcellular location">
    <subcellularLocation>
        <location evidence="12 13">Host endoplasmic reticulum lumen</location>
    </subcellularLocation>
    <subcellularLocation>
        <location evidence="12">Virion</location>
    </subcellularLocation>
    <text evidence="12">The outer layer contains 780 copies of VP7, grouped as 260 trimers. Immature double-layered particles assembled in the cytoplasm bud across the membrane of the endoplasmic reticulum, acquiring during this process a transient lipid membrane that is modified with the ER resident viral glycoproteins NSP4 and VP7; these enveloped particles also contain VP4. As the particles move towards the interior of the ER cisternae, the transient lipid membrane and the non-structural protein NSP4 are lost, while the virus surface proteins VP4 and VP7 rearrange to form the outermost virus protein layer, yielding mature infectious triple-layered particles.</text>
</comment>
<evidence type="ECO:0000256" key="11">
    <source>
        <dbReference type="ARBA" id="ARBA00023184"/>
    </source>
</evidence>
<evidence type="ECO:0000256" key="5">
    <source>
        <dbReference type="ARBA" id="ARBA00022729"/>
    </source>
</evidence>
<evidence type="ECO:0000256" key="2">
    <source>
        <dbReference type="ARBA" id="ARBA00022581"/>
    </source>
</evidence>
<keyword evidence="8 12" id="KW-0946">Virion</keyword>
<keyword evidence="10 12" id="KW-0325">Glycoprotein</keyword>
<comment type="function">
    <text evidence="12">Calcium-binding protein that interacts with rotavirus cell receptors once the initial attachment by VP4 has been achieved. Rotavirus attachment and entry into the host cell probably involves multiple sequential contacts between the outer capsid proteins VP4 and VP7, and the cell receptors. Following entry into the host cell, low intracellular or intravesicular Ca(2+) concentration probably causes the calcium-stabilized VP7 trimers to dissociate from the virion. This step is probably necessary for the membrane-disrupting entry step and the release of VP4, which is locked onto the virion by VP7.</text>
</comment>
<dbReference type="InterPro" id="IPR001963">
    <property type="entry name" value="VP7"/>
</dbReference>
<dbReference type="Gene3D" id="2.60.120.800">
    <property type="entry name" value="Rotavirus outer-layer protein VP7, domain 2"/>
    <property type="match status" value="1"/>
</dbReference>
<keyword evidence="6 12" id="KW-1152">Outer capsid protein</keyword>
<feature type="transmembrane region" description="Helical" evidence="14">
    <location>
        <begin position="41"/>
        <end position="60"/>
    </location>
</feature>
<keyword evidence="9 12" id="KW-1015">Disulfide bond</keyword>
<dbReference type="GO" id="GO:0046872">
    <property type="term" value="F:metal ion binding"/>
    <property type="evidence" value="ECO:0007669"/>
    <property type="project" value="UniProtKB-KW"/>
</dbReference>
<evidence type="ECO:0000256" key="14">
    <source>
        <dbReference type="SAM" id="Phobius"/>
    </source>
</evidence>
<evidence type="ECO:0000256" key="7">
    <source>
        <dbReference type="ARBA" id="ARBA00022837"/>
    </source>
</evidence>
<evidence type="ECO:0000313" key="15">
    <source>
        <dbReference type="EMBL" id="AXF38710.1"/>
    </source>
</evidence>
<dbReference type="GO" id="GO:0044166">
    <property type="term" value="C:host cell endoplasmic reticulum lumen"/>
    <property type="evidence" value="ECO:0007669"/>
    <property type="project" value="UniProtKB-SubCell"/>
</dbReference>
<evidence type="ECO:0000256" key="1">
    <source>
        <dbReference type="ARBA" id="ARBA00022561"/>
    </source>
</evidence>
<comment type="subunit">
    <text evidence="13">Homotrimer. 2 Ca(2+) ions bound at each subunit interface in the trimer hold the trimer together.</text>
</comment>
<dbReference type="InterPro" id="IPR042207">
    <property type="entry name" value="VP7_1"/>
</dbReference>
<comment type="function">
    <text evidence="13">Rotavirus attachment and entry into the host cell probably involves multiple sequential contacts between the outer capsid proteins VP4 and VP7, and the cell receptors.</text>
</comment>
<keyword evidence="11 12" id="KW-1038">Host endoplasmic reticulum</keyword>
<keyword evidence="7 12" id="KW-0106">Calcium</keyword>
<evidence type="ECO:0000256" key="13">
    <source>
        <dbReference type="RuleBase" id="RU363022"/>
    </source>
</evidence>
<dbReference type="InterPro" id="IPR042210">
    <property type="entry name" value="VP7_2"/>
</dbReference>
<dbReference type="Pfam" id="PF00434">
    <property type="entry name" value="VP7"/>
    <property type="match status" value="1"/>
</dbReference>
<evidence type="ECO:0000256" key="4">
    <source>
        <dbReference type="ARBA" id="ARBA00022723"/>
    </source>
</evidence>
<accession>A0A3G1RPM1</accession>
<dbReference type="GO" id="GO:0039624">
    <property type="term" value="C:viral outer capsid"/>
    <property type="evidence" value="ECO:0007669"/>
    <property type="project" value="UniProtKB-UniRule"/>
</dbReference>
<keyword evidence="14" id="KW-0812">Transmembrane</keyword>
<sequence>MAKGSVYGYNYFVNIIIYLLITLIALLIINKLIQVIEKMMFITLSVTVIIVLMNQSVLALDCTDDSLASYQYNTICLLHPAISEPNWQDTLNQLLLAKGIPLSSVIYVKYDNLEDIVISNSFTCDYNIVLIDAHNYDDAKYSNLDQVIDILMYNWQCYDMDVNLYYYAQKAGEVWMTSGTCTVKVCPLNQQTLGIGCNVANPDTFATLTDNSDKFELIDVVDDINYKINISVDQCKIRRCYRQSERTNVAIIQVAGYNVYDISESPVTYKTNARMMRINWKKWWAVFYQVVDFINDIITTMVRQTNEVGSFRVVRYTM</sequence>